<evidence type="ECO:0000313" key="2">
    <source>
        <dbReference type="EMBL" id="KAG2195409.1"/>
    </source>
</evidence>
<comment type="caution">
    <text evidence="2">The sequence shown here is derived from an EMBL/GenBank/DDBJ whole genome shotgun (WGS) entry which is preliminary data.</text>
</comment>
<dbReference type="OrthoDB" id="2339353at2759"/>
<evidence type="ECO:0000256" key="1">
    <source>
        <dbReference type="SAM" id="Phobius"/>
    </source>
</evidence>
<keyword evidence="1" id="KW-1133">Transmembrane helix</keyword>
<feature type="non-terminal residue" evidence="2">
    <location>
        <position position="1"/>
    </location>
</feature>
<dbReference type="Proteomes" id="UP000603453">
    <property type="component" value="Unassembled WGS sequence"/>
</dbReference>
<sequence>SLESKTLTYSRGAISILMGFLFVAYCAYLISQMYNNQPLLQISSEYIGHDSATPDIELCAQNSSLTVVKCSVMYYNWTTQDIPNCWETLFRPGVNDLATKCYVFESNDTLRMSRGVTYDSRDALRRIDFYWNIDALFNMTYASISIPAIAIQLYSPTFSSWKVDTIGTTEIEANMMANIASGGASTATSFVNYSTIIFYHPQKYRAIRPNDISTLFGFVSRNIKLKPSSF</sequence>
<accession>A0A8H7QN83</accession>
<keyword evidence="1" id="KW-0812">Transmembrane</keyword>
<dbReference type="EMBL" id="JAEPRD010000171">
    <property type="protein sequence ID" value="KAG2195409.1"/>
    <property type="molecule type" value="Genomic_DNA"/>
</dbReference>
<protein>
    <submittedName>
        <fullName evidence="2">Uncharacterized protein</fullName>
    </submittedName>
</protein>
<keyword evidence="1" id="KW-0472">Membrane</keyword>
<proteinExistence type="predicted"/>
<evidence type="ECO:0000313" key="3">
    <source>
        <dbReference type="Proteomes" id="UP000603453"/>
    </source>
</evidence>
<reference evidence="2" key="1">
    <citation type="submission" date="2020-12" db="EMBL/GenBank/DDBJ databases">
        <title>Metabolic potential, ecology and presence of endohyphal bacteria is reflected in genomic diversity of Mucoromycotina.</title>
        <authorList>
            <person name="Muszewska A."/>
            <person name="Okrasinska A."/>
            <person name="Steczkiewicz K."/>
            <person name="Drgas O."/>
            <person name="Orlowska M."/>
            <person name="Perlinska-Lenart U."/>
            <person name="Aleksandrzak-Piekarczyk T."/>
            <person name="Szatraj K."/>
            <person name="Zielenkiewicz U."/>
            <person name="Pilsyk S."/>
            <person name="Malc E."/>
            <person name="Mieczkowski P."/>
            <person name="Kruszewska J.S."/>
            <person name="Biernat P."/>
            <person name="Pawlowska J."/>
        </authorList>
    </citation>
    <scope>NUCLEOTIDE SEQUENCE</scope>
    <source>
        <strain evidence="2">WA0000017839</strain>
    </source>
</reference>
<feature type="transmembrane region" description="Helical" evidence="1">
    <location>
        <begin position="12"/>
        <end position="30"/>
    </location>
</feature>
<keyword evidence="3" id="KW-1185">Reference proteome</keyword>
<name>A0A8H7QN83_9FUNG</name>
<organism evidence="2 3">
    <name type="scientific">Mucor saturninus</name>
    <dbReference type="NCBI Taxonomy" id="64648"/>
    <lineage>
        <taxon>Eukaryota</taxon>
        <taxon>Fungi</taxon>
        <taxon>Fungi incertae sedis</taxon>
        <taxon>Mucoromycota</taxon>
        <taxon>Mucoromycotina</taxon>
        <taxon>Mucoromycetes</taxon>
        <taxon>Mucorales</taxon>
        <taxon>Mucorineae</taxon>
        <taxon>Mucoraceae</taxon>
        <taxon>Mucor</taxon>
    </lineage>
</organism>
<gene>
    <name evidence="2" type="ORF">INT47_002848</name>
</gene>
<dbReference type="AlphaFoldDB" id="A0A8H7QN83"/>